<evidence type="ECO:0000313" key="1">
    <source>
        <dbReference type="EMBL" id="AKT43567.1"/>
    </source>
</evidence>
<proteinExistence type="predicted"/>
<dbReference type="STRING" id="52.CMC5_077990"/>
<reference evidence="1 2" key="1">
    <citation type="submission" date="2015-07" db="EMBL/GenBank/DDBJ databases">
        <title>Genome analysis of myxobacterium Chondromyces crocatus Cm c5 reveals a high potential for natural compound synthesis and the genetic basis for the loss of fruiting body formation.</title>
        <authorList>
            <person name="Zaburannyi N."/>
            <person name="Bunk B."/>
            <person name="Maier J."/>
            <person name="Overmann J."/>
            <person name="Mueller R."/>
        </authorList>
    </citation>
    <scope>NUCLEOTIDE SEQUENCE [LARGE SCALE GENOMIC DNA]</scope>
    <source>
        <strain evidence="1 2">Cm c5</strain>
    </source>
</reference>
<dbReference type="EMBL" id="CP012159">
    <property type="protein sequence ID" value="AKT43567.1"/>
    <property type="molecule type" value="Genomic_DNA"/>
</dbReference>
<dbReference type="AlphaFoldDB" id="A0A0K1ESF9"/>
<dbReference type="KEGG" id="ccro:CMC5_077990"/>
<dbReference type="Proteomes" id="UP000067626">
    <property type="component" value="Chromosome"/>
</dbReference>
<organism evidence="1 2">
    <name type="scientific">Chondromyces crocatus</name>
    <dbReference type="NCBI Taxonomy" id="52"/>
    <lineage>
        <taxon>Bacteria</taxon>
        <taxon>Pseudomonadati</taxon>
        <taxon>Myxococcota</taxon>
        <taxon>Polyangia</taxon>
        <taxon>Polyangiales</taxon>
        <taxon>Polyangiaceae</taxon>
        <taxon>Chondromyces</taxon>
    </lineage>
</organism>
<evidence type="ECO:0000313" key="2">
    <source>
        <dbReference type="Proteomes" id="UP000067626"/>
    </source>
</evidence>
<gene>
    <name evidence="1" type="ORF">CMC5_077990</name>
</gene>
<name>A0A0K1ESF9_CHOCO</name>
<sequence>MRRFSIVPNASTDVRRVILYQSDYGVYLFLSRSEKDEGTFADEWYEYVSDAEAEAEERFGITKDMWIEVPEPQAGCQPDWIEPVRVRGRKYGEPEYGVLERLVNGEWVVIPQKRPK</sequence>
<keyword evidence="2" id="KW-1185">Reference proteome</keyword>
<accession>A0A0K1ESF9</accession>
<protein>
    <submittedName>
        <fullName evidence="1">Uncharacterized protein</fullName>
    </submittedName>
</protein>